<keyword evidence="8" id="KW-0249">Electron transport</keyword>
<feature type="transmembrane region" description="Helical" evidence="13">
    <location>
        <begin position="45"/>
        <end position="64"/>
    </location>
</feature>
<evidence type="ECO:0000256" key="7">
    <source>
        <dbReference type="ARBA" id="ARBA00022723"/>
    </source>
</evidence>
<evidence type="ECO:0000256" key="4">
    <source>
        <dbReference type="ARBA" id="ARBA00022475"/>
    </source>
</evidence>
<organism evidence="15 17">
    <name type="scientific">Enterobacter cloacae</name>
    <dbReference type="NCBI Taxonomy" id="550"/>
    <lineage>
        <taxon>Bacteria</taxon>
        <taxon>Pseudomonadati</taxon>
        <taxon>Pseudomonadota</taxon>
        <taxon>Gammaproteobacteria</taxon>
        <taxon>Enterobacterales</taxon>
        <taxon>Enterobacteriaceae</taxon>
        <taxon>Enterobacter</taxon>
        <taxon>Enterobacter cloacae complex</taxon>
    </lineage>
</organism>
<keyword evidence="7" id="KW-0479">Metal-binding</keyword>
<keyword evidence="5" id="KW-0349">Heme</keyword>
<feature type="transmembrane region" description="Helical" evidence="13">
    <location>
        <begin position="12"/>
        <end position="33"/>
    </location>
</feature>
<name>A0A2T4XZZ4_ENTCL</name>
<dbReference type="EMBL" id="QJSL01000011">
    <property type="protein sequence ID" value="RXW28656.1"/>
    <property type="molecule type" value="Genomic_DNA"/>
</dbReference>
<sequence>MKNSYARSQIIIHWLVLLVIIVAYATMNLKGFAPKGTPARTTMGLIHYTAGLSVLLLMILRVVLKLRNSDPDIVPAPPRWQEIASKSLHGLIYLMFISLPLLGMASLYFGQIEWSFFGIALPVAATPDVNLQHGLKEVHEIIANAGYYLIGLHAAAALFHHYVMHDNTLERMLPALRTRKNTK</sequence>
<evidence type="ECO:0000256" key="13">
    <source>
        <dbReference type="SAM" id="Phobius"/>
    </source>
</evidence>
<dbReference type="InterPro" id="IPR011577">
    <property type="entry name" value="Cyt_b561_bac/Ni-Hgenase"/>
</dbReference>
<dbReference type="Proteomes" id="UP000290875">
    <property type="component" value="Unassembled WGS sequence"/>
</dbReference>
<dbReference type="RefSeq" id="WP_049008441.1">
    <property type="nucleotide sequence ID" value="NZ_JUZJ01000059.1"/>
</dbReference>
<accession>A0A2T4XZZ4</accession>
<dbReference type="AlphaFoldDB" id="A0A2T4XZZ4"/>
<comment type="cofactor">
    <cofactor evidence="1">
        <name>heme b</name>
        <dbReference type="ChEBI" id="CHEBI:60344"/>
    </cofactor>
</comment>
<feature type="transmembrane region" description="Helical" evidence="13">
    <location>
        <begin position="145"/>
        <end position="163"/>
    </location>
</feature>
<evidence type="ECO:0000313" key="17">
    <source>
        <dbReference type="Proteomes" id="UP000241614"/>
    </source>
</evidence>
<evidence type="ECO:0000256" key="6">
    <source>
        <dbReference type="ARBA" id="ARBA00022692"/>
    </source>
</evidence>
<dbReference type="PANTHER" id="PTHR30529:SF3">
    <property type="entry name" value="CYTOCHROME B561 HOMOLOG 1"/>
    <property type="match status" value="1"/>
</dbReference>
<dbReference type="PANTHER" id="PTHR30529">
    <property type="entry name" value="CYTOCHROME B561"/>
    <property type="match status" value="1"/>
</dbReference>
<feature type="transmembrane region" description="Helical" evidence="13">
    <location>
        <begin position="91"/>
        <end position="109"/>
    </location>
</feature>
<protein>
    <submittedName>
        <fullName evidence="15">Cytochrome b561</fullName>
    </submittedName>
</protein>
<dbReference type="GO" id="GO:0046872">
    <property type="term" value="F:metal ion binding"/>
    <property type="evidence" value="ECO:0007669"/>
    <property type="project" value="UniProtKB-KW"/>
</dbReference>
<keyword evidence="11 13" id="KW-0472">Membrane</keyword>
<evidence type="ECO:0000256" key="11">
    <source>
        <dbReference type="ARBA" id="ARBA00023136"/>
    </source>
</evidence>
<evidence type="ECO:0000256" key="5">
    <source>
        <dbReference type="ARBA" id="ARBA00022617"/>
    </source>
</evidence>
<comment type="subcellular location">
    <subcellularLocation>
        <location evidence="2">Cell membrane</location>
        <topology evidence="2">Multi-pass membrane protein</topology>
    </subcellularLocation>
</comment>
<dbReference type="GO" id="GO:0005886">
    <property type="term" value="C:plasma membrane"/>
    <property type="evidence" value="ECO:0007669"/>
    <property type="project" value="UniProtKB-SubCell"/>
</dbReference>
<reference evidence="16 18" key="2">
    <citation type="submission" date="2018-06" db="EMBL/GenBank/DDBJ databases">
        <title>Carbapenemase-producing Enterobacteriaceae present in wastewater treatment plant effluent and nearby surface waters in the US.</title>
        <authorList>
            <person name="Mathys D.A."/>
            <person name="Mollenkopf D.F."/>
            <person name="Feicht S.M."/>
            <person name="Adams R.J."/>
            <person name="Albers A.L."/>
            <person name="Grooters S.V."/>
            <person name="Stuever D.M."/>
            <person name="Daniels J.B."/>
            <person name="Wittum T.E."/>
        </authorList>
    </citation>
    <scope>NUCLEOTIDE SEQUENCE [LARGE SCALE GENOMIC DNA]</scope>
    <source>
        <strain evidence="16 18">GEO_4_Eff_A</strain>
    </source>
</reference>
<feature type="domain" description="Cytochrome b561 bacterial/Ni-hydrogenase" evidence="14">
    <location>
        <begin position="5"/>
        <end position="174"/>
    </location>
</feature>
<keyword evidence="9 13" id="KW-1133">Transmembrane helix</keyword>
<comment type="similarity">
    <text evidence="12">Belongs to the cytochrome b561 family.</text>
</comment>
<dbReference type="Proteomes" id="UP000241614">
    <property type="component" value="Unassembled WGS sequence"/>
</dbReference>
<keyword evidence="10" id="KW-0408">Iron</keyword>
<reference evidence="15 17" key="1">
    <citation type="submission" date="2018-04" db="EMBL/GenBank/DDBJ databases">
        <title>Genome sequencing reveals highly heavy metal resistance and biotechnology application of the novel Enterobacter cloacae amazonensis isolated from wastewater river in Manaus - Amazonas.</title>
        <authorList>
            <person name="Astolfi M.C.T."/>
            <person name="Carvalho E.B.D.S."/>
            <person name="Lacerda L.B."/>
            <person name="Pinto M.V."/>
            <person name="Nogueira V.B."/>
            <person name="Barros A.M."/>
            <person name="Astolfi-Filho S."/>
        </authorList>
    </citation>
    <scope>NUCLEOTIDE SEQUENCE [LARGE SCALE GENOMIC DNA]</scope>
    <source>
        <strain evidence="17">amazonensis</strain>
        <strain evidence="15">Amazonensis</strain>
    </source>
</reference>
<dbReference type="InterPro" id="IPR016174">
    <property type="entry name" value="Di-haem_cyt_TM"/>
</dbReference>
<evidence type="ECO:0000256" key="8">
    <source>
        <dbReference type="ARBA" id="ARBA00022982"/>
    </source>
</evidence>
<dbReference type="GO" id="GO:0022904">
    <property type="term" value="P:respiratory electron transport chain"/>
    <property type="evidence" value="ECO:0007669"/>
    <property type="project" value="InterPro"/>
</dbReference>
<evidence type="ECO:0000256" key="9">
    <source>
        <dbReference type="ARBA" id="ARBA00022989"/>
    </source>
</evidence>
<dbReference type="GO" id="GO:0020037">
    <property type="term" value="F:heme binding"/>
    <property type="evidence" value="ECO:0007669"/>
    <property type="project" value="TreeGrafter"/>
</dbReference>
<evidence type="ECO:0000256" key="12">
    <source>
        <dbReference type="ARBA" id="ARBA00037975"/>
    </source>
</evidence>
<dbReference type="GO" id="GO:0009055">
    <property type="term" value="F:electron transfer activity"/>
    <property type="evidence" value="ECO:0007669"/>
    <property type="project" value="InterPro"/>
</dbReference>
<keyword evidence="4" id="KW-1003">Cell membrane</keyword>
<evidence type="ECO:0000256" key="1">
    <source>
        <dbReference type="ARBA" id="ARBA00001970"/>
    </source>
</evidence>
<dbReference type="Pfam" id="PF01292">
    <property type="entry name" value="Ni_hydr_CYTB"/>
    <property type="match status" value="1"/>
</dbReference>
<comment type="caution">
    <text evidence="15">The sequence shown here is derived from an EMBL/GenBank/DDBJ whole genome shotgun (WGS) entry which is preliminary data.</text>
</comment>
<keyword evidence="6 13" id="KW-0812">Transmembrane</keyword>
<dbReference type="InterPro" id="IPR052168">
    <property type="entry name" value="Cytochrome_b561_oxidase"/>
</dbReference>
<evidence type="ECO:0000259" key="14">
    <source>
        <dbReference type="Pfam" id="PF01292"/>
    </source>
</evidence>
<evidence type="ECO:0000256" key="2">
    <source>
        <dbReference type="ARBA" id="ARBA00004651"/>
    </source>
</evidence>
<proteinExistence type="inferred from homology"/>
<evidence type="ECO:0000256" key="3">
    <source>
        <dbReference type="ARBA" id="ARBA00022448"/>
    </source>
</evidence>
<evidence type="ECO:0000313" key="15">
    <source>
        <dbReference type="EMBL" id="PTM35482.1"/>
    </source>
</evidence>
<evidence type="ECO:0000256" key="10">
    <source>
        <dbReference type="ARBA" id="ARBA00023004"/>
    </source>
</evidence>
<dbReference type="EMBL" id="PZPP01000013">
    <property type="protein sequence ID" value="PTM35482.1"/>
    <property type="molecule type" value="Genomic_DNA"/>
</dbReference>
<keyword evidence="3" id="KW-0813">Transport</keyword>
<dbReference type="SUPFAM" id="SSF81342">
    <property type="entry name" value="Transmembrane di-heme cytochromes"/>
    <property type="match status" value="1"/>
</dbReference>
<gene>
    <name evidence="15" type="ORF">DA103_11290</name>
    <name evidence="16" type="ORF">DM877_13360</name>
</gene>
<dbReference type="OrthoDB" id="8589936at2"/>
<evidence type="ECO:0000313" key="16">
    <source>
        <dbReference type="EMBL" id="RXW28656.1"/>
    </source>
</evidence>
<dbReference type="NCBIfam" id="NF008566">
    <property type="entry name" value="PRK11513.1"/>
    <property type="match status" value="1"/>
</dbReference>
<evidence type="ECO:0000313" key="18">
    <source>
        <dbReference type="Proteomes" id="UP000290875"/>
    </source>
</evidence>